<feature type="region of interest" description="Disordered" evidence="4">
    <location>
        <begin position="592"/>
        <end position="617"/>
    </location>
</feature>
<accession>A0A0F7SEE4</accession>
<evidence type="ECO:0000256" key="3">
    <source>
        <dbReference type="PROSITE-ProRule" id="PRU00339"/>
    </source>
</evidence>
<name>A0A0F7SEE4_PHARH</name>
<feature type="domain" description="F-box" evidence="5">
    <location>
        <begin position="148"/>
        <end position="193"/>
    </location>
</feature>
<keyword evidence="2 3" id="KW-0802">TPR repeat</keyword>
<evidence type="ECO:0000256" key="2">
    <source>
        <dbReference type="ARBA" id="ARBA00022803"/>
    </source>
</evidence>
<organism evidence="6">
    <name type="scientific">Phaffia rhodozyma</name>
    <name type="common">Yeast</name>
    <name type="synonym">Xanthophyllomyces dendrorhous</name>
    <dbReference type="NCBI Taxonomy" id="264483"/>
    <lineage>
        <taxon>Eukaryota</taxon>
        <taxon>Fungi</taxon>
        <taxon>Dikarya</taxon>
        <taxon>Basidiomycota</taxon>
        <taxon>Agaricomycotina</taxon>
        <taxon>Tremellomycetes</taxon>
        <taxon>Cystofilobasidiales</taxon>
        <taxon>Mrakiaceae</taxon>
        <taxon>Phaffia</taxon>
    </lineage>
</organism>
<dbReference type="SUPFAM" id="SSF81383">
    <property type="entry name" value="F-box domain"/>
    <property type="match status" value="1"/>
</dbReference>
<dbReference type="PROSITE" id="PS50005">
    <property type="entry name" value="TPR"/>
    <property type="match status" value="1"/>
</dbReference>
<feature type="compositionally biased region" description="Low complexity" evidence="4">
    <location>
        <begin position="592"/>
        <end position="610"/>
    </location>
</feature>
<feature type="repeat" description="TPR" evidence="3">
    <location>
        <begin position="14"/>
        <end position="47"/>
    </location>
</feature>
<dbReference type="SUPFAM" id="SSF48452">
    <property type="entry name" value="TPR-like"/>
    <property type="match status" value="1"/>
</dbReference>
<dbReference type="SMART" id="SM00028">
    <property type="entry name" value="TPR"/>
    <property type="match status" value="3"/>
</dbReference>
<dbReference type="PANTHER" id="PTHR22904">
    <property type="entry name" value="TPR REPEAT CONTAINING PROTEIN"/>
    <property type="match status" value="1"/>
</dbReference>
<dbReference type="Gene3D" id="1.20.1280.50">
    <property type="match status" value="1"/>
</dbReference>
<reference evidence="6" key="1">
    <citation type="submission" date="2014-08" db="EMBL/GenBank/DDBJ databases">
        <authorList>
            <person name="Sharma Rahul"/>
            <person name="Thines Marco"/>
        </authorList>
    </citation>
    <scope>NUCLEOTIDE SEQUENCE</scope>
</reference>
<dbReference type="InterPro" id="IPR019734">
    <property type="entry name" value="TPR_rpt"/>
</dbReference>
<evidence type="ECO:0000313" key="6">
    <source>
        <dbReference type="EMBL" id="CDZ96686.1"/>
    </source>
</evidence>
<dbReference type="Gene3D" id="1.25.40.10">
    <property type="entry name" value="Tetratricopeptide repeat domain"/>
    <property type="match status" value="1"/>
</dbReference>
<dbReference type="Gene3D" id="3.80.10.10">
    <property type="entry name" value="Ribonuclease Inhibitor"/>
    <property type="match status" value="2"/>
</dbReference>
<sequence>MSKKTFTPSTLNMWESVFDRGTLFLKQNSLSQALESFTKAIELGCKEAVVFDSRAVVLERMGQYKEALADARVVIELLPESHKGYTRSSRLFELRCRYSQAYKMLSIALPLCPPSLRETLAAKLPDLAMKRDAQQKAIEKSKRSYIKLLPYEILSSVAHYLMIDNPDSVLQLASVCQDWRNFCLYNSSLWSSLRVGRRRAIKKATAFLERSGGRIKDIWFEKVDDLTSKDLSKLLSGNLRGIVSIRINEGPGVRTVSHILTCWQGQFLPNVLKSIRLSVSSDHATSYLEDFEDHFWRLYCPWELKDEDSSLSARNVRTRSNSGRVQICTLESLRLDNVRMKKFLQVPSWLGPLPLLKSLRLSHVRVMCFDQPVDHSFQKFLLCAPNLISLMVERKSVLGSQTTVTSFPAQIIPLQKLQVLALDSCPFQYGSDLRLDHPDLEALRLCSSNSISPARHVYQSYLFEKDELPSTNMTFVSSHGTMDRMIRPKACAERLTQLILSQTRIDNESLFIRHLRFLPALKLLYVDGCNLTNRTVEALILESDGNQNWTCPRLKTLNMSYTEGISGTPICKMVASRLVLPDSSMSLASSTMVLPSTSSSRPSPLFASSSSKRDMKPNLFRPCTPSLPLETSSSVPLKFSKPSSYSDLRSSSEQKTSLNLLILDGCVDVELKAIEWLQCKVATVKSRYMDPNNPRGASRSFTESVAARQGGY</sequence>
<dbReference type="GO" id="GO:0051879">
    <property type="term" value="F:Hsp90 protein binding"/>
    <property type="evidence" value="ECO:0007669"/>
    <property type="project" value="TreeGrafter"/>
</dbReference>
<dbReference type="AlphaFoldDB" id="A0A0F7SEE4"/>
<feature type="region of interest" description="Disordered" evidence="4">
    <location>
        <begin position="691"/>
        <end position="712"/>
    </location>
</feature>
<dbReference type="InterPro" id="IPR036047">
    <property type="entry name" value="F-box-like_dom_sf"/>
</dbReference>
<dbReference type="InterPro" id="IPR011990">
    <property type="entry name" value="TPR-like_helical_dom_sf"/>
</dbReference>
<dbReference type="EMBL" id="LN483167">
    <property type="protein sequence ID" value="CDZ96686.1"/>
    <property type="molecule type" value="Genomic_DNA"/>
</dbReference>
<dbReference type="SUPFAM" id="SSF52047">
    <property type="entry name" value="RNI-like"/>
    <property type="match status" value="1"/>
</dbReference>
<dbReference type="PANTHER" id="PTHR22904:SF523">
    <property type="entry name" value="STRESS-INDUCED-PHOSPHOPROTEIN 1"/>
    <property type="match status" value="1"/>
</dbReference>
<evidence type="ECO:0000256" key="1">
    <source>
        <dbReference type="ARBA" id="ARBA00022737"/>
    </source>
</evidence>
<proteinExistence type="predicted"/>
<dbReference type="Pfam" id="PF12937">
    <property type="entry name" value="F-box-like"/>
    <property type="match status" value="1"/>
</dbReference>
<evidence type="ECO:0000256" key="4">
    <source>
        <dbReference type="SAM" id="MobiDB-lite"/>
    </source>
</evidence>
<dbReference type="InterPro" id="IPR001810">
    <property type="entry name" value="F-box_dom"/>
</dbReference>
<evidence type="ECO:0000259" key="5">
    <source>
        <dbReference type="Pfam" id="PF12937"/>
    </source>
</evidence>
<protein>
    <submittedName>
        <fullName evidence="6">Molecular co-chaperone STI1</fullName>
    </submittedName>
</protein>
<keyword evidence="1" id="KW-0677">Repeat</keyword>
<dbReference type="InterPro" id="IPR032675">
    <property type="entry name" value="LRR_dom_sf"/>
</dbReference>